<feature type="domain" description="DRBM" evidence="13">
    <location>
        <begin position="173"/>
        <end position="241"/>
    </location>
</feature>
<dbReference type="Proteomes" id="UP001059576">
    <property type="component" value="Chromosome"/>
</dbReference>
<dbReference type="SMART" id="SM00358">
    <property type="entry name" value="DSRM"/>
    <property type="match status" value="1"/>
</dbReference>
<evidence type="ECO:0000256" key="6">
    <source>
        <dbReference type="ARBA" id="ARBA00022801"/>
    </source>
</evidence>
<dbReference type="PROSITE" id="PS50137">
    <property type="entry name" value="DS_RBD"/>
    <property type="match status" value="1"/>
</dbReference>
<keyword evidence="8 11" id="KW-0694">RNA-binding</keyword>
<keyword evidence="6" id="KW-0378">Hydrolase</keyword>
<evidence type="ECO:0000259" key="13">
    <source>
        <dbReference type="PROSITE" id="PS50137"/>
    </source>
</evidence>
<keyword evidence="16" id="KW-1185">Reference proteome</keyword>
<dbReference type="InterPro" id="IPR036389">
    <property type="entry name" value="RNase_III_sf"/>
</dbReference>
<dbReference type="Gene3D" id="1.10.1520.10">
    <property type="entry name" value="Ribonuclease III domain"/>
    <property type="match status" value="1"/>
</dbReference>
<evidence type="ECO:0000313" key="15">
    <source>
        <dbReference type="EMBL" id="UUD36878.1"/>
    </source>
</evidence>
<proteinExistence type="inferred from homology"/>
<organism evidence="15 16">
    <name type="scientific">Mycoplasmopsis equigenitalium</name>
    <dbReference type="NCBI Taxonomy" id="114883"/>
    <lineage>
        <taxon>Bacteria</taxon>
        <taxon>Bacillati</taxon>
        <taxon>Mycoplasmatota</taxon>
        <taxon>Mycoplasmoidales</taxon>
        <taxon>Metamycoplasmataceae</taxon>
        <taxon>Mycoplasmopsis</taxon>
    </lineage>
</organism>
<dbReference type="SMART" id="SM00535">
    <property type="entry name" value="RIBOc"/>
    <property type="match status" value="1"/>
</dbReference>
<evidence type="ECO:0000256" key="5">
    <source>
        <dbReference type="ARBA" id="ARBA00022723"/>
    </source>
</evidence>
<evidence type="ECO:0000256" key="10">
    <source>
        <dbReference type="ARBA" id="ARBA00049596"/>
    </source>
</evidence>
<dbReference type="Gene3D" id="3.30.160.20">
    <property type="match status" value="1"/>
</dbReference>
<comment type="similarity">
    <text evidence="1">Belongs to the ribonuclease III family.</text>
</comment>
<dbReference type="PANTHER" id="PTHR14950">
    <property type="entry name" value="DICER-RELATED"/>
    <property type="match status" value="1"/>
</dbReference>
<reference evidence="15" key="1">
    <citation type="submission" date="2022-07" db="EMBL/GenBank/DDBJ databases">
        <title>Complete genome of Mycoplasma equigenitalium type strain T37.</title>
        <authorList>
            <person name="Spergser J."/>
        </authorList>
    </citation>
    <scope>NUCLEOTIDE SEQUENCE</scope>
    <source>
        <strain evidence="15">T37</strain>
    </source>
</reference>
<dbReference type="PROSITE" id="PS50142">
    <property type="entry name" value="RNASE_3_2"/>
    <property type="match status" value="1"/>
</dbReference>
<feature type="region of interest" description="Disordered" evidence="12">
    <location>
        <begin position="226"/>
        <end position="247"/>
    </location>
</feature>
<protein>
    <recommendedName>
        <fullName evidence="2">Ribonuclease 3</fullName>
    </recommendedName>
    <alternativeName>
        <fullName evidence="9">Ribonuclease III</fullName>
    </alternativeName>
</protein>
<evidence type="ECO:0000256" key="9">
    <source>
        <dbReference type="ARBA" id="ARBA00032486"/>
    </source>
</evidence>
<keyword evidence="4" id="KW-0819">tRNA processing</keyword>
<dbReference type="Pfam" id="PF14622">
    <property type="entry name" value="Ribonucleas_3_3"/>
    <property type="match status" value="1"/>
</dbReference>
<evidence type="ECO:0000259" key="14">
    <source>
        <dbReference type="PROSITE" id="PS50142"/>
    </source>
</evidence>
<keyword evidence="3" id="KW-0698">rRNA processing</keyword>
<evidence type="ECO:0000256" key="8">
    <source>
        <dbReference type="ARBA" id="ARBA00022884"/>
    </source>
</evidence>
<keyword evidence="7" id="KW-0460">Magnesium</keyword>
<dbReference type="SUPFAM" id="SSF69065">
    <property type="entry name" value="RNase III domain-like"/>
    <property type="match status" value="1"/>
</dbReference>
<evidence type="ECO:0000256" key="11">
    <source>
        <dbReference type="PROSITE-ProRule" id="PRU00266"/>
    </source>
</evidence>
<keyword evidence="5" id="KW-0479">Metal-binding</keyword>
<dbReference type="PANTHER" id="PTHR14950:SF37">
    <property type="entry name" value="ENDORIBONUCLEASE DICER"/>
    <property type="match status" value="1"/>
</dbReference>
<gene>
    <name evidence="15" type="ORF">NPA09_03200</name>
</gene>
<dbReference type="CDD" id="cd10845">
    <property type="entry name" value="DSRM_RNAse_III_family"/>
    <property type="match status" value="1"/>
</dbReference>
<feature type="domain" description="RNase III" evidence="14">
    <location>
        <begin position="16"/>
        <end position="144"/>
    </location>
</feature>
<dbReference type="InterPro" id="IPR000999">
    <property type="entry name" value="RNase_III_dom"/>
</dbReference>
<sequence length="247" mass="28131">MNLTNKKEHQAYLSKLKALLETYQVPYNNLELYITAFTHGSYNNQQHKQKTYELLEFLGDSLIGSYAAKHIYYELNEKDINDPGIATKIKSEVVKNAALGKITVETGLVDLIIHSLKNLDDKEQNKIKGDIFESLCGCIYVDTSLNDLNNFLNIILKPKLVAQLKKIDKMAEHPKSIFQELIQKHKLGEIVYETKEFVEDNHLMFISKLMVNGMVFGEGVGTSKQNAETDAAEKGLKKYQEVRNETN</sequence>
<evidence type="ECO:0000256" key="7">
    <source>
        <dbReference type="ARBA" id="ARBA00022842"/>
    </source>
</evidence>
<dbReference type="InterPro" id="IPR014720">
    <property type="entry name" value="dsRBD_dom"/>
</dbReference>
<dbReference type="CDD" id="cd00593">
    <property type="entry name" value="RIBOc"/>
    <property type="match status" value="1"/>
</dbReference>
<evidence type="ECO:0000256" key="3">
    <source>
        <dbReference type="ARBA" id="ARBA00022552"/>
    </source>
</evidence>
<evidence type="ECO:0000256" key="12">
    <source>
        <dbReference type="SAM" id="MobiDB-lite"/>
    </source>
</evidence>
<feature type="compositionally biased region" description="Basic and acidic residues" evidence="12">
    <location>
        <begin position="231"/>
        <end position="247"/>
    </location>
</feature>
<evidence type="ECO:0000256" key="1">
    <source>
        <dbReference type="ARBA" id="ARBA00010183"/>
    </source>
</evidence>
<evidence type="ECO:0000256" key="4">
    <source>
        <dbReference type="ARBA" id="ARBA00022694"/>
    </source>
</evidence>
<dbReference type="Pfam" id="PF00035">
    <property type="entry name" value="dsrm"/>
    <property type="match status" value="1"/>
</dbReference>
<dbReference type="RefSeq" id="WP_129722916.1">
    <property type="nucleotide sequence ID" value="NZ_CP101808.1"/>
</dbReference>
<accession>A0ABY5J5A5</accession>
<evidence type="ECO:0000313" key="16">
    <source>
        <dbReference type="Proteomes" id="UP001059576"/>
    </source>
</evidence>
<evidence type="ECO:0000256" key="2">
    <source>
        <dbReference type="ARBA" id="ARBA00017706"/>
    </source>
</evidence>
<name>A0ABY5J5A5_9BACT</name>
<dbReference type="EMBL" id="CP101808">
    <property type="protein sequence ID" value="UUD36878.1"/>
    <property type="molecule type" value="Genomic_DNA"/>
</dbReference>
<dbReference type="SUPFAM" id="SSF54768">
    <property type="entry name" value="dsRNA-binding domain-like"/>
    <property type="match status" value="1"/>
</dbReference>
<comment type="function">
    <text evidence="10">Digests double-stranded RNA. Involved in the processing of primary rRNA transcript to yield the immediate precursors to the large and small rRNAs (23S and 16S). Processes some mRNAs, and tRNAs when they are encoded in the rRNA operon. Processes pre-crRNA and tracrRNA of type II CRISPR loci if present in the organism.</text>
</comment>